<sequence length="199" mass="23005">MNFLAHTLLSGKNSDVQVGNLLGEFVKGRLENYHPPGITTDMLVGVRLHRIIDDFTDHHPITRRSKSRLVDEYGLLSGILVDMFYDYVLAREWATYSVLPLPLFAQQFYEAVEQHRPFLPASMQSTVQSMISRDWFTNYATLAGIEWSLRGIGRRFPPAAGIERSITQLQRDYAFFKADFEEFWPDLSQRCFDYLSSIN</sequence>
<dbReference type="GO" id="GO:0006633">
    <property type="term" value="P:fatty acid biosynthetic process"/>
    <property type="evidence" value="ECO:0007669"/>
    <property type="project" value="InterPro"/>
</dbReference>
<dbReference type="AlphaFoldDB" id="A0A2S7IQ84"/>
<dbReference type="GO" id="GO:0008770">
    <property type="term" value="F:[acyl-carrier-protein] phosphodiesterase activity"/>
    <property type="evidence" value="ECO:0007669"/>
    <property type="project" value="InterPro"/>
</dbReference>
<dbReference type="PANTHER" id="PTHR38764:SF1">
    <property type="entry name" value="ACYL CARRIER PROTEIN PHOSPHODIESTERASE"/>
    <property type="match status" value="1"/>
</dbReference>
<keyword evidence="5" id="KW-1185">Reference proteome</keyword>
<dbReference type="PANTHER" id="PTHR38764">
    <property type="entry name" value="ACYL CARRIER PROTEIN PHOSPHODIESTERASE"/>
    <property type="match status" value="1"/>
</dbReference>
<gene>
    <name evidence="4" type="ORF">C5O19_09285</name>
</gene>
<comment type="caution">
    <text evidence="4">The sequence shown here is derived from an EMBL/GenBank/DDBJ whole genome shotgun (WGS) entry which is preliminary data.</text>
</comment>
<dbReference type="Proteomes" id="UP000239590">
    <property type="component" value="Unassembled WGS sequence"/>
</dbReference>
<evidence type="ECO:0000256" key="1">
    <source>
        <dbReference type="ARBA" id="ARBA00022516"/>
    </source>
</evidence>
<keyword evidence="1" id="KW-0444">Lipid biosynthesis</keyword>
<evidence type="ECO:0000256" key="2">
    <source>
        <dbReference type="ARBA" id="ARBA00022801"/>
    </source>
</evidence>
<proteinExistence type="predicted"/>
<protein>
    <submittedName>
        <fullName evidence="4">DUF479 domain-containing protein</fullName>
    </submittedName>
</protein>
<evidence type="ECO:0000313" key="4">
    <source>
        <dbReference type="EMBL" id="PQA59798.1"/>
    </source>
</evidence>
<dbReference type="Pfam" id="PF04336">
    <property type="entry name" value="ACP_PD"/>
    <property type="match status" value="1"/>
</dbReference>
<dbReference type="InterPro" id="IPR007431">
    <property type="entry name" value="ACP_PD"/>
</dbReference>
<dbReference type="EMBL" id="PTRA01000001">
    <property type="protein sequence ID" value="PQA59798.1"/>
    <property type="molecule type" value="Genomic_DNA"/>
</dbReference>
<dbReference type="PIRSF" id="PIRSF011489">
    <property type="entry name" value="DUF479"/>
    <property type="match status" value="1"/>
</dbReference>
<organism evidence="4 5">
    <name type="scientific">Siphonobacter curvatus</name>
    <dbReference type="NCBI Taxonomy" id="2094562"/>
    <lineage>
        <taxon>Bacteria</taxon>
        <taxon>Pseudomonadati</taxon>
        <taxon>Bacteroidota</taxon>
        <taxon>Cytophagia</taxon>
        <taxon>Cytophagales</taxon>
        <taxon>Cytophagaceae</taxon>
        <taxon>Siphonobacter</taxon>
    </lineage>
</organism>
<evidence type="ECO:0000256" key="3">
    <source>
        <dbReference type="ARBA" id="ARBA00023098"/>
    </source>
</evidence>
<keyword evidence="2" id="KW-0378">Hydrolase</keyword>
<name>A0A2S7IQ84_9BACT</name>
<keyword evidence="3" id="KW-0443">Lipid metabolism</keyword>
<evidence type="ECO:0000313" key="5">
    <source>
        <dbReference type="Proteomes" id="UP000239590"/>
    </source>
</evidence>
<dbReference type="OrthoDB" id="8442777at2"/>
<accession>A0A2S7IQ84</accession>
<reference evidence="5" key="1">
    <citation type="submission" date="2018-02" db="EMBL/GenBank/DDBJ databases">
        <title>Genome sequencing of Solimonas sp. HR-BB.</title>
        <authorList>
            <person name="Lee Y."/>
            <person name="Jeon C.O."/>
        </authorList>
    </citation>
    <scope>NUCLEOTIDE SEQUENCE [LARGE SCALE GENOMIC DNA]</scope>
    <source>
        <strain evidence="5">HR-U</strain>
    </source>
</reference>
<dbReference type="RefSeq" id="WP_104711564.1">
    <property type="nucleotide sequence ID" value="NZ_PTRA01000001.1"/>
</dbReference>